<dbReference type="InterPro" id="IPR001054">
    <property type="entry name" value="A/G_cyclase"/>
</dbReference>
<dbReference type="SUPFAM" id="SSF55073">
    <property type="entry name" value="Nucleotide cyclase"/>
    <property type="match status" value="1"/>
</dbReference>
<reference evidence="2" key="2">
    <citation type="journal article" date="2021" name="Microbiome">
        <title>Successional dynamics and alternative stable states in a saline activated sludge microbial community over 9 years.</title>
        <authorList>
            <person name="Wang Y."/>
            <person name="Ye J."/>
            <person name="Ju F."/>
            <person name="Liu L."/>
            <person name="Boyd J.A."/>
            <person name="Deng Y."/>
            <person name="Parks D.H."/>
            <person name="Jiang X."/>
            <person name="Yin X."/>
            <person name="Woodcroft B.J."/>
            <person name="Tyson G.W."/>
            <person name="Hugenholtz P."/>
            <person name="Polz M.F."/>
            <person name="Zhang T."/>
        </authorList>
    </citation>
    <scope>NUCLEOTIDE SEQUENCE</scope>
    <source>
        <strain evidence="2">HKST-UBA12</strain>
    </source>
</reference>
<dbReference type="GO" id="GO:0009190">
    <property type="term" value="P:cyclic nucleotide biosynthetic process"/>
    <property type="evidence" value="ECO:0007669"/>
    <property type="project" value="InterPro"/>
</dbReference>
<sequence length="235" mass="26729">MQILKKWAISRWVPEYHEMMRKLRDMEYHADFFPRFVDPQVVEYQQQNELTTDGRITDVCVMFTDVRGFTKYSQEVSLPAANSFLNNFYDIAIHHTQRFGGVMDKFLGDGTMSVFGALDRKRTSYVTNCVAAAKAILKDFKDMTMQKDEPSLFLGVGLSQGPAMIGTFGNGEFVNFTAIGHTVNLAARVQGCVHNNSVYMTKEVSNFLEKGQYHSKGKFDLKNVNKKVELFELSA</sequence>
<organism evidence="2 3">
    <name type="scientific">Candidatus Dojkabacteria bacterium</name>
    <dbReference type="NCBI Taxonomy" id="2099670"/>
    <lineage>
        <taxon>Bacteria</taxon>
        <taxon>Candidatus Dojkabacteria</taxon>
    </lineage>
</organism>
<dbReference type="Gene3D" id="3.30.70.1230">
    <property type="entry name" value="Nucleotide cyclase"/>
    <property type="match status" value="1"/>
</dbReference>
<dbReference type="PANTHER" id="PTHR43081">
    <property type="entry name" value="ADENYLATE CYCLASE, TERMINAL-DIFFERENTIATION SPECIFIC-RELATED"/>
    <property type="match status" value="1"/>
</dbReference>
<dbReference type="SMART" id="SM00044">
    <property type="entry name" value="CYCc"/>
    <property type="match status" value="1"/>
</dbReference>
<accession>A0A955I7C9</accession>
<dbReference type="InterPro" id="IPR029787">
    <property type="entry name" value="Nucleotide_cyclase"/>
</dbReference>
<protein>
    <submittedName>
        <fullName evidence="2">Adenylate/guanylate cyclase domain-containing protein</fullName>
    </submittedName>
</protein>
<evidence type="ECO:0000259" key="1">
    <source>
        <dbReference type="PROSITE" id="PS50125"/>
    </source>
</evidence>
<dbReference type="Pfam" id="PF00211">
    <property type="entry name" value="Guanylate_cyc"/>
    <property type="match status" value="1"/>
</dbReference>
<dbReference type="InterPro" id="IPR050697">
    <property type="entry name" value="Adenylyl/Guanylyl_Cyclase_3/4"/>
</dbReference>
<dbReference type="PANTHER" id="PTHR43081:SF1">
    <property type="entry name" value="ADENYLATE CYCLASE, TERMINAL-DIFFERENTIATION SPECIFIC"/>
    <property type="match status" value="1"/>
</dbReference>
<dbReference type="Proteomes" id="UP000760819">
    <property type="component" value="Unassembled WGS sequence"/>
</dbReference>
<evidence type="ECO:0000313" key="2">
    <source>
        <dbReference type="EMBL" id="MCA9379086.1"/>
    </source>
</evidence>
<evidence type="ECO:0000313" key="3">
    <source>
        <dbReference type="Proteomes" id="UP000760819"/>
    </source>
</evidence>
<dbReference type="GO" id="GO:0035556">
    <property type="term" value="P:intracellular signal transduction"/>
    <property type="evidence" value="ECO:0007669"/>
    <property type="project" value="InterPro"/>
</dbReference>
<dbReference type="PROSITE" id="PS50125">
    <property type="entry name" value="GUANYLATE_CYCLASE_2"/>
    <property type="match status" value="1"/>
</dbReference>
<name>A0A955I7C9_9BACT</name>
<dbReference type="CDD" id="cd07302">
    <property type="entry name" value="CHD"/>
    <property type="match status" value="1"/>
</dbReference>
<proteinExistence type="predicted"/>
<feature type="domain" description="Guanylate cyclase" evidence="1">
    <location>
        <begin position="60"/>
        <end position="190"/>
    </location>
</feature>
<gene>
    <name evidence="2" type="ORF">KC640_01535</name>
</gene>
<dbReference type="EMBL" id="JAGQLI010000075">
    <property type="protein sequence ID" value="MCA9379086.1"/>
    <property type="molecule type" value="Genomic_DNA"/>
</dbReference>
<dbReference type="AlphaFoldDB" id="A0A955I7C9"/>
<dbReference type="GO" id="GO:0004016">
    <property type="term" value="F:adenylate cyclase activity"/>
    <property type="evidence" value="ECO:0007669"/>
    <property type="project" value="UniProtKB-ARBA"/>
</dbReference>
<comment type="caution">
    <text evidence="2">The sequence shown here is derived from an EMBL/GenBank/DDBJ whole genome shotgun (WGS) entry which is preliminary data.</text>
</comment>
<reference evidence="2" key="1">
    <citation type="submission" date="2020-04" db="EMBL/GenBank/DDBJ databases">
        <authorList>
            <person name="Zhang T."/>
        </authorList>
    </citation>
    <scope>NUCLEOTIDE SEQUENCE</scope>
    <source>
        <strain evidence="2">HKST-UBA12</strain>
    </source>
</reference>